<accession>S7MMQ7</accession>
<organism evidence="2 3">
    <name type="scientific">Myotis brandtii</name>
    <name type="common">Brandt's bat</name>
    <dbReference type="NCBI Taxonomy" id="109478"/>
    <lineage>
        <taxon>Eukaryota</taxon>
        <taxon>Metazoa</taxon>
        <taxon>Chordata</taxon>
        <taxon>Craniata</taxon>
        <taxon>Vertebrata</taxon>
        <taxon>Euteleostomi</taxon>
        <taxon>Mammalia</taxon>
        <taxon>Eutheria</taxon>
        <taxon>Laurasiatheria</taxon>
        <taxon>Chiroptera</taxon>
        <taxon>Yangochiroptera</taxon>
        <taxon>Vespertilionidae</taxon>
        <taxon>Myotis</taxon>
    </lineage>
</organism>
<evidence type="ECO:0000313" key="2">
    <source>
        <dbReference type="EMBL" id="EPQ05436.1"/>
    </source>
</evidence>
<dbReference type="Proteomes" id="UP000052978">
    <property type="component" value="Unassembled WGS sequence"/>
</dbReference>
<feature type="region of interest" description="Disordered" evidence="1">
    <location>
        <begin position="87"/>
        <end position="106"/>
    </location>
</feature>
<reference evidence="2 3" key="1">
    <citation type="journal article" date="2013" name="Nat. Commun.">
        <title>Genome analysis reveals insights into physiology and longevity of the Brandt's bat Myotis brandtii.</title>
        <authorList>
            <person name="Seim I."/>
            <person name="Fang X."/>
            <person name="Xiong Z."/>
            <person name="Lobanov A.V."/>
            <person name="Huang Z."/>
            <person name="Ma S."/>
            <person name="Feng Y."/>
            <person name="Turanov A.A."/>
            <person name="Zhu Y."/>
            <person name="Lenz T.L."/>
            <person name="Gerashchenko M.V."/>
            <person name="Fan D."/>
            <person name="Hee Yim S."/>
            <person name="Yao X."/>
            <person name="Jordan D."/>
            <person name="Xiong Y."/>
            <person name="Ma Y."/>
            <person name="Lyapunov A.N."/>
            <person name="Chen G."/>
            <person name="Kulakova O.I."/>
            <person name="Sun Y."/>
            <person name="Lee S.G."/>
            <person name="Bronson R.T."/>
            <person name="Moskalev A.A."/>
            <person name="Sunyaev S.R."/>
            <person name="Zhang G."/>
            <person name="Krogh A."/>
            <person name="Wang J."/>
            <person name="Gladyshev V.N."/>
        </authorList>
    </citation>
    <scope>NUCLEOTIDE SEQUENCE [LARGE SCALE GENOMIC DNA]</scope>
</reference>
<evidence type="ECO:0000313" key="3">
    <source>
        <dbReference type="Proteomes" id="UP000052978"/>
    </source>
</evidence>
<keyword evidence="3" id="KW-1185">Reference proteome</keyword>
<feature type="region of interest" description="Disordered" evidence="1">
    <location>
        <begin position="169"/>
        <end position="196"/>
    </location>
</feature>
<evidence type="ECO:0000256" key="1">
    <source>
        <dbReference type="SAM" id="MobiDB-lite"/>
    </source>
</evidence>
<dbReference type="EMBL" id="KE161800">
    <property type="protein sequence ID" value="EPQ05436.1"/>
    <property type="molecule type" value="Genomic_DNA"/>
</dbReference>
<dbReference type="AlphaFoldDB" id="S7MMQ7"/>
<name>S7MMQ7_MYOBR</name>
<feature type="compositionally biased region" description="Polar residues" evidence="1">
    <location>
        <begin position="92"/>
        <end position="102"/>
    </location>
</feature>
<protein>
    <submittedName>
        <fullName evidence="2">Uncharacterized protein</fullName>
    </submittedName>
</protein>
<feature type="region of interest" description="Disordered" evidence="1">
    <location>
        <begin position="121"/>
        <end position="141"/>
    </location>
</feature>
<proteinExistence type="predicted"/>
<sequence>MAGLRSPSLGNCSCWGRNLSLDSIGSFLLRGEGSRVYRKGSELYDQSVLCVHWVSQLLGWASESASCVCSSQGPSPLLSQALERRDDVTGRRGNSSEANCQPPSKEPLLQEAVRGEMLGQRQLPTGDRAASHPLVRPRQGGPWSWSALPCGAERDRQHLWGQTYPPARSGIYENRSERGTQSNPSFHLQLPSPGAY</sequence>
<gene>
    <name evidence="2" type="ORF">D623_10035336</name>
</gene>